<dbReference type="RefSeq" id="WP_170882538.1">
    <property type="nucleotide sequence ID" value="NZ_JABEYA020000003.1"/>
</dbReference>
<evidence type="ECO:0000313" key="3">
    <source>
        <dbReference type="Proteomes" id="UP001238540"/>
    </source>
</evidence>
<name>A0ABT8BWS0_9VIBR</name>
<reference evidence="1" key="3">
    <citation type="submission" date="2023-06" db="EMBL/GenBank/DDBJ databases">
        <authorList>
            <person name="Lucena T."/>
            <person name="Sun Q."/>
        </authorList>
    </citation>
    <scope>NUCLEOTIDE SEQUENCE</scope>
    <source>
        <strain evidence="1">CECT 7398</strain>
    </source>
</reference>
<reference evidence="3" key="2">
    <citation type="journal article" date="2019" name="Int. J. Syst. Evol. Microbiol.">
        <title>The Global Catalogue of Microorganisms (GCM) 10K type strain sequencing project: providing services to taxonomists for standard genome sequencing and annotation.</title>
        <authorList>
            <consortium name="The Broad Institute Genomics Platform"/>
            <consortium name="The Broad Institute Genome Sequencing Center for Infectious Disease"/>
            <person name="Wu L."/>
            <person name="Ma J."/>
        </authorList>
    </citation>
    <scope>NUCLEOTIDE SEQUENCE [LARGE SCALE GENOMIC DNA]</scope>
    <source>
        <strain evidence="3">CECT 7398</strain>
    </source>
</reference>
<dbReference type="NCBIfam" id="TIGR03950">
    <property type="entry name" value="sidero_Fe_reduc"/>
    <property type="match status" value="1"/>
</dbReference>
<reference evidence="1" key="1">
    <citation type="journal article" date="2014" name="Int. J. Syst. Evol. Microbiol.">
        <title>Complete genome of a new Firmicutes species belonging to the dominant human colonic microbiota ('Ruminococcus bicirculans') reveals two chromosomes and a selective capacity to utilize plant glucans.</title>
        <authorList>
            <consortium name="NISC Comparative Sequencing Program"/>
            <person name="Wegmann U."/>
            <person name="Louis P."/>
            <person name="Goesmann A."/>
            <person name="Henrissat B."/>
            <person name="Duncan S.H."/>
            <person name="Flint H.J."/>
        </authorList>
    </citation>
    <scope>NUCLEOTIDE SEQUENCE</scope>
    <source>
        <strain evidence="1">CECT 7398</strain>
    </source>
</reference>
<dbReference type="InterPro" id="IPR023998">
    <property type="entry name" value="FCR-like"/>
</dbReference>
<evidence type="ECO:0000313" key="2">
    <source>
        <dbReference type="EMBL" id="MDN3612259.1"/>
    </source>
</evidence>
<sequence length="243" mass="27345">MSSDAFFDHLFEYSLQVTPYLAGALAPLPEPPPELGLLHIDRPCSDTIQALYERLKSANPEAGPAYWLTRSWDVICWQPVYVAFVSIYTLHGLPELKRIAQTVQSEFVSGYQFDSAQHQHGTEEALIAQAGVELATLFEFYRNEMSQWTRIRPGFTRHLLADCVLGCLVKLSQFAPDKPVETLLEHAQLWLKACGLPLALADTLTVDNDTGRLKLVRTSCCLVIKCTGRELCQDCPRHPDNKR</sequence>
<protein>
    <submittedName>
        <fullName evidence="1">Siderophore ferric iron reductase</fullName>
    </submittedName>
</protein>
<organism evidence="1 3">
    <name type="scientific">Vibrio ostreicida</name>
    <dbReference type="NCBI Taxonomy" id="526588"/>
    <lineage>
        <taxon>Bacteria</taxon>
        <taxon>Pseudomonadati</taxon>
        <taxon>Pseudomonadota</taxon>
        <taxon>Gammaproteobacteria</taxon>
        <taxon>Vibrionales</taxon>
        <taxon>Vibrionaceae</taxon>
        <taxon>Vibrio</taxon>
    </lineage>
</organism>
<accession>A0ABT8BWS0</accession>
<dbReference type="EMBL" id="JAUFQC010000027">
    <property type="protein sequence ID" value="MDN3612259.1"/>
    <property type="molecule type" value="Genomic_DNA"/>
</dbReference>
<gene>
    <name evidence="1" type="ORF">QWZ16_15970</name>
    <name evidence="2" type="ORF">QWZ16_21935</name>
</gene>
<comment type="caution">
    <text evidence="1">The sequence shown here is derived from an EMBL/GenBank/DDBJ whole genome shotgun (WGS) entry which is preliminary data.</text>
</comment>
<evidence type="ECO:0000313" key="1">
    <source>
        <dbReference type="EMBL" id="MDN3611139.1"/>
    </source>
</evidence>
<keyword evidence="3" id="KW-1185">Reference proteome</keyword>
<dbReference type="Proteomes" id="UP001238540">
    <property type="component" value="Unassembled WGS sequence"/>
</dbReference>
<dbReference type="EMBL" id="JAUFQC010000015">
    <property type="protein sequence ID" value="MDN3611139.1"/>
    <property type="molecule type" value="Genomic_DNA"/>
</dbReference>
<proteinExistence type="predicted"/>